<dbReference type="AlphaFoldDB" id="A0AAU7VJD6"/>
<dbReference type="CDD" id="cd06557">
    <property type="entry name" value="KPHMT-like"/>
    <property type="match status" value="1"/>
</dbReference>
<feature type="binding site" evidence="7 9">
    <location>
        <position position="114"/>
    </location>
    <ligand>
        <name>3-methyl-2-oxobutanoate</name>
        <dbReference type="ChEBI" id="CHEBI:11851"/>
    </ligand>
</feature>
<comment type="similarity">
    <text evidence="2 7">Belongs to the PanB family.</text>
</comment>
<dbReference type="GO" id="GO:0000287">
    <property type="term" value="F:magnesium ion binding"/>
    <property type="evidence" value="ECO:0007669"/>
    <property type="project" value="TreeGrafter"/>
</dbReference>
<evidence type="ECO:0000256" key="1">
    <source>
        <dbReference type="ARBA" id="ARBA00005033"/>
    </source>
</evidence>
<evidence type="ECO:0000256" key="6">
    <source>
        <dbReference type="ARBA" id="ARBA00056497"/>
    </source>
</evidence>
<dbReference type="NCBIfam" id="NF001452">
    <property type="entry name" value="PRK00311.1"/>
    <property type="match status" value="1"/>
</dbReference>
<feature type="active site" description="Proton acceptor" evidence="7 8">
    <location>
        <position position="183"/>
    </location>
</feature>
<reference evidence="11" key="1">
    <citation type="journal article" date="2013" name="Extremophiles">
        <title>Proteinivorax tanatarense gen. nov., sp. nov., an anaerobic, haloalkaliphilic, proteolytic bacterium isolated from a decaying algal bloom, and proposal of Proteinivoraceae fam. nov.</title>
        <authorList>
            <person name="Kevbrin V."/>
            <person name="Boltyanskaya Y."/>
            <person name="Zhilina T."/>
            <person name="Kolganova T."/>
            <person name="Lavrentjeva E."/>
            <person name="Kuznetsov B."/>
        </authorList>
    </citation>
    <scope>NUCLEOTIDE SEQUENCE</scope>
    <source>
        <strain evidence="11">Z-910T</strain>
    </source>
</reference>
<gene>
    <name evidence="7 11" type="primary">panB</name>
    <name evidence="11" type="ORF">PRVXT_001980</name>
</gene>
<sequence length="276" mass="30053">MGKFSVSSFVKAKKNGEKITMLTAYDYSTAKLFDNAGIDAMLVGDSLGMVMLGYDDTLKVTVDDIIHHSRAVARGCKEAMVVADMPFLSYHVSKEESIKNAGRLIQEGNAQAVKLEGGIEIIDKVKGIINAQIPVMGHLGLTPQSVNIVGGYKVQGKSEKQAQKLIDDALALEKAGVFAIVLECVPAELAKIVSERLRIPTVGIGAGNKTDGQILVYQDMLGMYSDMAPKFVKQYANIGGQMETAVKDYIKEVKDTSFPEKKHSFSIKEEVLKKLY</sequence>
<dbReference type="EC" id="2.1.2.11" evidence="7"/>
<dbReference type="PANTHER" id="PTHR20881">
    <property type="entry name" value="3-METHYL-2-OXOBUTANOATE HYDROXYMETHYLTRANSFERASE"/>
    <property type="match status" value="1"/>
</dbReference>
<feature type="binding site" evidence="7 9">
    <location>
        <begin position="45"/>
        <end position="46"/>
    </location>
    <ligand>
        <name>3-methyl-2-oxobutanoate</name>
        <dbReference type="ChEBI" id="CHEBI:11851"/>
    </ligand>
</feature>
<evidence type="ECO:0000256" key="10">
    <source>
        <dbReference type="PIRSR" id="PIRSR000388-3"/>
    </source>
</evidence>
<dbReference type="EMBL" id="CP158367">
    <property type="protein sequence ID" value="XBX73962.1"/>
    <property type="molecule type" value="Genomic_DNA"/>
</dbReference>
<comment type="pathway">
    <text evidence="1 7">Cofactor biosynthesis; (R)-pantothenate biosynthesis; (R)-pantoate from 3-methyl-2-oxobutanoate: step 1/2.</text>
</comment>
<keyword evidence="7 10" id="KW-0460">Magnesium</keyword>
<dbReference type="Pfam" id="PF02548">
    <property type="entry name" value="Pantoate_transf"/>
    <property type="match status" value="1"/>
</dbReference>
<dbReference type="NCBIfam" id="TIGR00222">
    <property type="entry name" value="panB"/>
    <property type="match status" value="1"/>
</dbReference>
<dbReference type="RefSeq" id="WP_350342723.1">
    <property type="nucleotide sequence ID" value="NZ_CP158367.1"/>
</dbReference>
<feature type="binding site" evidence="7 10">
    <location>
        <position position="116"/>
    </location>
    <ligand>
        <name>Mg(2+)</name>
        <dbReference type="ChEBI" id="CHEBI:18420"/>
    </ligand>
</feature>
<dbReference type="GO" id="GO:0015940">
    <property type="term" value="P:pantothenate biosynthetic process"/>
    <property type="evidence" value="ECO:0007669"/>
    <property type="project" value="UniProtKB-UniRule"/>
</dbReference>
<evidence type="ECO:0000256" key="3">
    <source>
        <dbReference type="ARBA" id="ARBA00011424"/>
    </source>
</evidence>
<evidence type="ECO:0000256" key="4">
    <source>
        <dbReference type="ARBA" id="ARBA00022655"/>
    </source>
</evidence>
<dbReference type="SUPFAM" id="SSF51621">
    <property type="entry name" value="Phosphoenolpyruvate/pyruvate domain"/>
    <property type="match status" value="1"/>
</dbReference>
<keyword evidence="4 7" id="KW-0566">Pantothenate biosynthesis</keyword>
<dbReference type="PANTHER" id="PTHR20881:SF0">
    <property type="entry name" value="3-METHYL-2-OXOBUTANOATE HYDROXYMETHYLTRANSFERASE"/>
    <property type="match status" value="1"/>
</dbReference>
<accession>A0AAU7VJD6</accession>
<keyword evidence="5 7" id="KW-0808">Transferase</keyword>
<protein>
    <recommendedName>
        <fullName evidence="7">3-methyl-2-oxobutanoate hydroxymethyltransferase</fullName>
        <ecNumber evidence="7">2.1.2.11</ecNumber>
    </recommendedName>
    <alternativeName>
        <fullName evidence="7">Ketopantoate hydroxymethyltransferase</fullName>
        <shortName evidence="7">KPHMT</shortName>
    </alternativeName>
</protein>
<evidence type="ECO:0000256" key="8">
    <source>
        <dbReference type="PIRSR" id="PIRSR000388-1"/>
    </source>
</evidence>
<dbReference type="GO" id="GO:0003864">
    <property type="term" value="F:3-methyl-2-oxobutanoate hydroxymethyltransferase activity"/>
    <property type="evidence" value="ECO:0007669"/>
    <property type="project" value="UniProtKB-UniRule"/>
</dbReference>
<feature type="binding site" evidence="7 10">
    <location>
        <position position="45"/>
    </location>
    <ligand>
        <name>Mg(2+)</name>
        <dbReference type="ChEBI" id="CHEBI:18420"/>
    </ligand>
</feature>
<feature type="binding site" evidence="7 10">
    <location>
        <position position="84"/>
    </location>
    <ligand>
        <name>Mg(2+)</name>
        <dbReference type="ChEBI" id="CHEBI:18420"/>
    </ligand>
</feature>
<evidence type="ECO:0000313" key="11">
    <source>
        <dbReference type="EMBL" id="XBX73962.1"/>
    </source>
</evidence>
<dbReference type="PIRSF" id="PIRSF000388">
    <property type="entry name" value="Pantoate_hydroxy_MeTrfase"/>
    <property type="match status" value="1"/>
</dbReference>
<dbReference type="InterPro" id="IPR040442">
    <property type="entry name" value="Pyrv_kinase-like_dom_sf"/>
</dbReference>
<evidence type="ECO:0000256" key="5">
    <source>
        <dbReference type="ARBA" id="ARBA00022679"/>
    </source>
</evidence>
<reference evidence="11" key="2">
    <citation type="submission" date="2024-06" db="EMBL/GenBank/DDBJ databases">
        <authorList>
            <person name="Petrova K.O."/>
            <person name="Toshchakov S.V."/>
            <person name="Boltjanskaja Y.V."/>
            <person name="Kevbrin V."/>
        </authorList>
    </citation>
    <scope>NUCLEOTIDE SEQUENCE</scope>
    <source>
        <strain evidence="11">Z-910T</strain>
    </source>
</reference>
<evidence type="ECO:0000256" key="2">
    <source>
        <dbReference type="ARBA" id="ARBA00008676"/>
    </source>
</evidence>
<evidence type="ECO:0000256" key="7">
    <source>
        <dbReference type="HAMAP-Rule" id="MF_00156"/>
    </source>
</evidence>
<dbReference type="GO" id="GO:0005737">
    <property type="term" value="C:cytoplasm"/>
    <property type="evidence" value="ECO:0007669"/>
    <property type="project" value="UniProtKB-SubCell"/>
</dbReference>
<dbReference type="InterPro" id="IPR003700">
    <property type="entry name" value="Pantoate_hydroxy_MeTrfase"/>
</dbReference>
<dbReference type="HAMAP" id="MF_00156">
    <property type="entry name" value="PanB"/>
    <property type="match status" value="1"/>
</dbReference>
<comment type="subunit">
    <text evidence="3 7">Homodecamer; pentamer of dimers.</text>
</comment>
<comment type="cofactor">
    <cofactor evidence="7 10">
        <name>Mg(2+)</name>
        <dbReference type="ChEBI" id="CHEBI:18420"/>
    </cofactor>
    <text evidence="7 10">Binds 1 Mg(2+) ion per subunit.</text>
</comment>
<comment type="subcellular location">
    <subcellularLocation>
        <location evidence="7">Cytoplasm</location>
    </subcellularLocation>
</comment>
<dbReference type="FunFam" id="3.20.20.60:FF:000003">
    <property type="entry name" value="3-methyl-2-oxobutanoate hydroxymethyltransferase"/>
    <property type="match status" value="1"/>
</dbReference>
<keyword evidence="7 10" id="KW-0479">Metal-binding</keyword>
<organism evidence="11">
    <name type="scientific">Proteinivorax tanatarense</name>
    <dbReference type="NCBI Taxonomy" id="1260629"/>
    <lineage>
        <taxon>Bacteria</taxon>
        <taxon>Bacillati</taxon>
        <taxon>Bacillota</taxon>
        <taxon>Clostridia</taxon>
        <taxon>Eubacteriales</taxon>
        <taxon>Proteinivoracaceae</taxon>
        <taxon>Proteinivorax</taxon>
    </lineage>
</organism>
<keyword evidence="7" id="KW-0963">Cytoplasm</keyword>
<comment type="catalytic activity">
    <reaction evidence="7">
        <text>(6R)-5,10-methylene-5,6,7,8-tetrahydrofolate + 3-methyl-2-oxobutanoate + H2O = 2-dehydropantoate + (6S)-5,6,7,8-tetrahydrofolate</text>
        <dbReference type="Rhea" id="RHEA:11824"/>
        <dbReference type="ChEBI" id="CHEBI:11561"/>
        <dbReference type="ChEBI" id="CHEBI:11851"/>
        <dbReference type="ChEBI" id="CHEBI:15377"/>
        <dbReference type="ChEBI" id="CHEBI:15636"/>
        <dbReference type="ChEBI" id="CHEBI:57453"/>
        <dbReference type="EC" id="2.1.2.11"/>
    </reaction>
</comment>
<dbReference type="InterPro" id="IPR015813">
    <property type="entry name" value="Pyrv/PenolPyrv_kinase-like_dom"/>
</dbReference>
<evidence type="ECO:0000256" key="9">
    <source>
        <dbReference type="PIRSR" id="PIRSR000388-2"/>
    </source>
</evidence>
<feature type="binding site" evidence="7 9">
    <location>
        <position position="84"/>
    </location>
    <ligand>
        <name>3-methyl-2-oxobutanoate</name>
        <dbReference type="ChEBI" id="CHEBI:11851"/>
    </ligand>
</feature>
<comment type="function">
    <text evidence="6 7">Catalyzes the reversible reaction in which hydroxymethyl group from 5,10-methylenetetrahydrofolate is transferred onto alpha-ketoisovalerate to form ketopantoate.</text>
</comment>
<name>A0AAU7VJD6_9FIRM</name>
<dbReference type="Gene3D" id="3.20.20.60">
    <property type="entry name" value="Phosphoenolpyruvate-binding domains"/>
    <property type="match status" value="1"/>
</dbReference>
<proteinExistence type="inferred from homology"/>